<reference evidence="7 8" key="2">
    <citation type="submission" date="2016-08" db="EMBL/GenBank/DDBJ databases">
        <title>Orenia metallireducens sp. nov. strain Z6, a Novel Metal-reducing Firmicute from the Deep Subsurface.</title>
        <authorList>
            <person name="Maxim B.I."/>
            <person name="Kenneth K."/>
            <person name="Flynn T.M."/>
            <person name="Oloughlin E.J."/>
            <person name="Locke R.A."/>
            <person name="Weber J.R."/>
            <person name="Egan S.M."/>
            <person name="Mackie R.I."/>
            <person name="Cann I.K."/>
        </authorList>
    </citation>
    <scope>NUCLEOTIDE SEQUENCE [LARGE SCALE GENOMIC DNA]</scope>
    <source>
        <strain evidence="7 8">Z6</strain>
    </source>
</reference>
<proteinExistence type="predicted"/>
<evidence type="ECO:0000256" key="4">
    <source>
        <dbReference type="ARBA" id="ARBA00023136"/>
    </source>
</evidence>
<sequence>MHLDIELVHKLQIMREWFLVHQASDKVIYIIGFLIFMSLLVVLLAKRFHVPIVVGYVFLGIALSVNIIEWLPFLSEEAKEWYAFTTESFDYIATFALAFIAFTIGSELSVKILKSLGKKIIYIAILEATGAFIIVALATFAITKTLYLSLVLGAIASATAPAATVMVLKEYNAEGLLTSMILAIVGIDDAIALIIFSLVEPLALGLYLGQGDISIFHALFAPAIEIGGSILAGLLIGYLSQKFISNIDDKTKKILTLVSTIIGGSAISIFLHLSPLITNMFIGFAYRNFARKNLGIAEYMETLTVPLYALFFILAGTEIRLDSIASAGFLILAFVYTIARVIGKIGGASLGAHLSDAPEKIKKYVGLGLLPQSGVAIALAYTVQKHFIGGESNLSVFNNIPLTDNVGLLVFNTLLFTAALTEVFGPLATKYAITKAGEIGEH</sequence>
<dbReference type="PANTHER" id="PTHR43021:SF2">
    <property type="entry name" value="CATION_H+ EXCHANGER DOMAIN-CONTAINING PROTEIN"/>
    <property type="match status" value="1"/>
</dbReference>
<dbReference type="GO" id="GO:1902600">
    <property type="term" value="P:proton transmembrane transport"/>
    <property type="evidence" value="ECO:0007669"/>
    <property type="project" value="InterPro"/>
</dbReference>
<dbReference type="GO" id="GO:0016020">
    <property type="term" value="C:membrane"/>
    <property type="evidence" value="ECO:0007669"/>
    <property type="project" value="UniProtKB-SubCell"/>
</dbReference>
<feature type="transmembrane region" description="Helical" evidence="5">
    <location>
        <begin position="180"/>
        <end position="199"/>
    </location>
</feature>
<evidence type="ECO:0000256" key="3">
    <source>
        <dbReference type="ARBA" id="ARBA00022989"/>
    </source>
</evidence>
<dbReference type="OrthoDB" id="9778229at2"/>
<dbReference type="Proteomes" id="UP000093514">
    <property type="component" value="Unassembled WGS sequence"/>
</dbReference>
<feature type="transmembrane region" description="Helical" evidence="5">
    <location>
        <begin position="52"/>
        <end position="71"/>
    </location>
</feature>
<dbReference type="PANTHER" id="PTHR43021">
    <property type="entry name" value="NA(+)/H(+) ANTIPORTER-RELATED"/>
    <property type="match status" value="1"/>
</dbReference>
<dbReference type="GO" id="GO:0015297">
    <property type="term" value="F:antiporter activity"/>
    <property type="evidence" value="ECO:0007669"/>
    <property type="project" value="InterPro"/>
</dbReference>
<feature type="transmembrane region" description="Helical" evidence="5">
    <location>
        <begin position="120"/>
        <end position="140"/>
    </location>
</feature>
<feature type="transmembrane region" description="Helical" evidence="5">
    <location>
        <begin position="146"/>
        <end position="168"/>
    </location>
</feature>
<keyword evidence="8" id="KW-1185">Reference proteome</keyword>
<dbReference type="Gene3D" id="1.20.1530.20">
    <property type="match status" value="1"/>
</dbReference>
<organism evidence="7 8">
    <name type="scientific">Orenia metallireducens</name>
    <dbReference type="NCBI Taxonomy" id="1413210"/>
    <lineage>
        <taxon>Bacteria</taxon>
        <taxon>Bacillati</taxon>
        <taxon>Bacillota</taxon>
        <taxon>Clostridia</taxon>
        <taxon>Halanaerobiales</taxon>
        <taxon>Halobacteroidaceae</taxon>
        <taxon>Orenia</taxon>
    </lineage>
</organism>
<feature type="transmembrane region" description="Helical" evidence="5">
    <location>
        <begin position="254"/>
        <end position="273"/>
    </location>
</feature>
<dbReference type="InterPro" id="IPR038770">
    <property type="entry name" value="Na+/solute_symporter_sf"/>
</dbReference>
<evidence type="ECO:0000259" key="6">
    <source>
        <dbReference type="Pfam" id="PF00999"/>
    </source>
</evidence>
<feature type="transmembrane region" description="Helical" evidence="5">
    <location>
        <begin position="91"/>
        <end position="108"/>
    </location>
</feature>
<evidence type="ECO:0000313" key="7">
    <source>
        <dbReference type="EMBL" id="OCL27195.1"/>
    </source>
</evidence>
<reference evidence="8" key="1">
    <citation type="submission" date="2016-07" db="EMBL/GenBank/DDBJ databases">
        <authorList>
            <person name="Florea S."/>
            <person name="Webb J.S."/>
            <person name="Jaromczyk J."/>
            <person name="Schardl C.L."/>
        </authorList>
    </citation>
    <scope>NUCLEOTIDE SEQUENCE [LARGE SCALE GENOMIC DNA]</scope>
    <source>
        <strain evidence="8">Z6</strain>
    </source>
</reference>
<feature type="domain" description="Cation/H+ exchanger transmembrane" evidence="6">
    <location>
        <begin position="37"/>
        <end position="408"/>
    </location>
</feature>
<gene>
    <name evidence="7" type="ORF">U472_06910</name>
</gene>
<dbReference type="RefSeq" id="WP_068716830.1">
    <property type="nucleotide sequence ID" value="NZ_LWDV01000008.1"/>
</dbReference>
<comment type="caution">
    <text evidence="7">The sequence shown here is derived from an EMBL/GenBank/DDBJ whole genome shotgun (WGS) entry which is preliminary data.</text>
</comment>
<evidence type="ECO:0000313" key="8">
    <source>
        <dbReference type="Proteomes" id="UP000093514"/>
    </source>
</evidence>
<dbReference type="EMBL" id="LWDV01000008">
    <property type="protein sequence ID" value="OCL27195.1"/>
    <property type="molecule type" value="Genomic_DNA"/>
</dbReference>
<feature type="transmembrane region" description="Helical" evidence="5">
    <location>
        <begin position="406"/>
        <end position="425"/>
    </location>
</feature>
<feature type="transmembrane region" description="Helical" evidence="5">
    <location>
        <begin position="324"/>
        <end position="343"/>
    </location>
</feature>
<dbReference type="InterPro" id="IPR006153">
    <property type="entry name" value="Cation/H_exchanger_TM"/>
</dbReference>
<keyword evidence="4 5" id="KW-0472">Membrane</keyword>
<evidence type="ECO:0000256" key="2">
    <source>
        <dbReference type="ARBA" id="ARBA00022692"/>
    </source>
</evidence>
<protein>
    <submittedName>
        <fullName evidence="7">Sodium:proton exchanger</fullName>
    </submittedName>
</protein>
<evidence type="ECO:0000256" key="1">
    <source>
        <dbReference type="ARBA" id="ARBA00004141"/>
    </source>
</evidence>
<comment type="subcellular location">
    <subcellularLocation>
        <location evidence="1">Membrane</location>
        <topology evidence="1">Multi-pass membrane protein</topology>
    </subcellularLocation>
</comment>
<feature type="transmembrane region" description="Helical" evidence="5">
    <location>
        <begin position="27"/>
        <end position="45"/>
    </location>
</feature>
<dbReference type="Pfam" id="PF00999">
    <property type="entry name" value="Na_H_Exchanger"/>
    <property type="match status" value="1"/>
</dbReference>
<feature type="transmembrane region" description="Helical" evidence="5">
    <location>
        <begin position="219"/>
        <end position="239"/>
    </location>
</feature>
<keyword evidence="3 5" id="KW-1133">Transmembrane helix</keyword>
<accession>A0A1C0AA82</accession>
<evidence type="ECO:0000256" key="5">
    <source>
        <dbReference type="SAM" id="Phobius"/>
    </source>
</evidence>
<name>A0A1C0AA82_9FIRM</name>
<keyword evidence="2 5" id="KW-0812">Transmembrane</keyword>
<dbReference type="AlphaFoldDB" id="A0A1C0AA82"/>